<evidence type="ECO:0000313" key="3">
    <source>
        <dbReference type="EMBL" id="OBS01106.1"/>
    </source>
</evidence>
<evidence type="ECO:0000259" key="2">
    <source>
        <dbReference type="Pfam" id="PF24553"/>
    </source>
</evidence>
<dbReference type="OrthoDB" id="9775595at2"/>
<feature type="domain" description="Histone acetyltransferase Rv0428c-like C-terminal" evidence="2">
    <location>
        <begin position="69"/>
        <end position="166"/>
    </location>
</feature>
<gene>
    <name evidence="3" type="ORF">A9W98_21845</name>
</gene>
<evidence type="ECO:0000259" key="1">
    <source>
        <dbReference type="Pfam" id="PF24551"/>
    </source>
</evidence>
<feature type="domain" description="Histone acetyltransferase Rv0428c-like SH3" evidence="1">
    <location>
        <begin position="5"/>
        <end position="60"/>
    </location>
</feature>
<evidence type="ECO:0008006" key="5">
    <source>
        <dbReference type="Google" id="ProtNLM"/>
    </source>
</evidence>
<dbReference type="Proteomes" id="UP000093757">
    <property type="component" value="Unassembled WGS sequence"/>
</dbReference>
<reference evidence="3 4" key="1">
    <citation type="submission" date="2016-06" db="EMBL/GenBank/DDBJ databases">
        <authorList>
            <person name="Kjaerup R.B."/>
            <person name="Dalgaard T.S."/>
            <person name="Juul-Madsen H.R."/>
        </authorList>
    </citation>
    <scope>NUCLEOTIDE SEQUENCE [LARGE SCALE GENOMIC DNA]</scope>
    <source>
        <strain evidence="3 4">1245752.6</strain>
    </source>
</reference>
<dbReference type="Pfam" id="PF24551">
    <property type="entry name" value="SH3_Rv0428c"/>
    <property type="match status" value="1"/>
</dbReference>
<proteinExistence type="predicted"/>
<name>A0A1A6BFS5_MYCGO</name>
<dbReference type="Pfam" id="PF24553">
    <property type="entry name" value="Rv0428c_C"/>
    <property type="match status" value="1"/>
</dbReference>
<dbReference type="InterPro" id="IPR056935">
    <property type="entry name" value="Rv0428c-like_C"/>
</dbReference>
<accession>A0A1A6BFS5</accession>
<organism evidence="3 4">
    <name type="scientific">Mycobacterium gordonae</name>
    <dbReference type="NCBI Taxonomy" id="1778"/>
    <lineage>
        <taxon>Bacteria</taxon>
        <taxon>Bacillati</taxon>
        <taxon>Actinomycetota</taxon>
        <taxon>Actinomycetes</taxon>
        <taxon>Mycobacteriales</taxon>
        <taxon>Mycobacteriaceae</taxon>
        <taxon>Mycobacterium</taxon>
    </lineage>
</organism>
<comment type="caution">
    <text evidence="3">The sequence shown here is derived from an EMBL/GenBank/DDBJ whole genome shotgun (WGS) entry which is preliminary data.</text>
</comment>
<dbReference type="InterPro" id="IPR056934">
    <property type="entry name" value="SH3_Rv0428c"/>
</dbReference>
<dbReference type="AlphaFoldDB" id="A0A1A6BFS5"/>
<evidence type="ECO:0000313" key="4">
    <source>
        <dbReference type="Proteomes" id="UP000093757"/>
    </source>
</evidence>
<protein>
    <recommendedName>
        <fullName evidence="5">GNAT family N-acetyltransferase</fullName>
    </recommendedName>
</protein>
<sequence length="198" mass="21703">MGSWPALGTRVTLRYRRPPGSVPPLTDAVGHLLAIDPTVRVQTRSGAVVEVAPADVTAVRVLTHAPVRTADIRRLEHAAAADAPGAEQLWLSGWLLRARGRTLAANSAVPLDISAQASSIPEIFDWYAERGLKPRLAIPDRLLSPPAGLPCELVERVLMRDTTRGTTEFVCIPDTDSTAAAEEQGFRLHHRRRYYHRP</sequence>
<dbReference type="EMBL" id="MAEM01000318">
    <property type="protein sequence ID" value="OBS01106.1"/>
    <property type="molecule type" value="Genomic_DNA"/>
</dbReference>